<evidence type="ECO:0000256" key="4">
    <source>
        <dbReference type="ARBA" id="ARBA00022741"/>
    </source>
</evidence>
<keyword evidence="6 7" id="KW-0175">Coiled coil</keyword>
<feature type="region of interest" description="Disordered" evidence="8">
    <location>
        <begin position="1"/>
        <end position="30"/>
    </location>
</feature>
<dbReference type="EMBL" id="LT671821">
    <property type="protein sequence ID" value="SHO76167.1"/>
    <property type="molecule type" value="Genomic_DNA"/>
</dbReference>
<comment type="subunit">
    <text evidence="7">Homodimer. Forms a heterotrimer with a catalytic subunit PAN2 to form the poly(A)-nuclease (PAN) deadenylation complex. Interacts (via PAM-2 motif) with poly(A)-binding protein PAB1 (via PABC domain), conferring substrate specificity of the enzyme complex.</text>
</comment>
<evidence type="ECO:0000256" key="2">
    <source>
        <dbReference type="ARBA" id="ARBA00022490"/>
    </source>
</evidence>
<comment type="function">
    <text evidence="7">Regulatory subunit of the poly(A)-nuclease (PAN) deadenylation complex, one of two cytoplasmic mRNA deadenylases involved in mRNA turnover. PAN specifically shortens poly(A) tails of RNA and the activity is stimulated by poly(A)-binding protein PAB1. PAN deadenylation is followed by rapid degradation of the shortened mRNA tails by the CCR4-NOT complex. Deadenylated mRNAs are then degraded by two alternative mechanisms, namely exosome-mediated 3'-5' exonucleolytic degradation, or deadenlyation-dependent mRNA decaping and subsequent 5'-3' exonucleolytic degradation by XRN1. May also be involved in post-transcriptional maturation of mRNA poly(A) tails. PAN3 acts as a positive regulator for PAN activity, recruiting the catalytic subunit PAN2 to mRNA via its interaction with RNA and with PAB1.</text>
</comment>
<dbReference type="HAMAP" id="MF_03181">
    <property type="entry name" value="PAN3"/>
    <property type="match status" value="1"/>
</dbReference>
<sequence>MGTEARAAPGPVDGAPPARKDTGTSLSNVLSSSNASLATISFQPRSTPSLQARVAEAPVFVPRSAGAGPSAGMRVHTPPADVPSRVPPASAPAGDAPFVPYYSYERDERAVRQPLQYHLCAPPLPHVSNMHPAHIATMAFFMDPTLHEELHRKQEALYATGAPPEPGTATPLPSALHVYHSLVPLERGDAPPPHPLLDPRFAHGSQHALTGASGDPSRVFGYRTYAYKATCALDGKCYVLRRLEGVPIAQPQALASVERWRKIRHPSLVAVREAFTTHAFGDHSLVFVYDYHPLATTLYMEHMTVKPLQPDRRTGRLQPVSAHVPERVLWTYACQLAGLLRDVHAAGLAAQCLEPSKVLRTAHHRVRLGGCAIFDVLQHHAQAPADAQAALVQRQRDDLRALGRLLLCTACNNVAAAHTEDASLATVRGKYSAEWHLFLEQLLAPEALASADAVLHALAPHLAEALGASFHYSDLLEAALMRELENGRLVRLLCKLNAIHERPEWEGDAQWAETGERYVLRLFRDLVFHAVDEHGRPALDLSHTLVHLNKLDAGADEKIMLTSRDERNCVVVSYADLKKQVEAVWAELRQGPRQP</sequence>
<evidence type="ECO:0000313" key="11">
    <source>
        <dbReference type="Proteomes" id="UP000186303"/>
    </source>
</evidence>
<evidence type="ECO:0000256" key="1">
    <source>
        <dbReference type="ARBA" id="ARBA00004496"/>
    </source>
</evidence>
<evidence type="ECO:0000256" key="3">
    <source>
        <dbReference type="ARBA" id="ARBA00022664"/>
    </source>
</evidence>
<feature type="compositionally biased region" description="Low complexity" evidence="8">
    <location>
        <begin position="1"/>
        <end position="17"/>
    </location>
</feature>
<feature type="binding site" evidence="7">
    <location>
        <begin position="290"/>
        <end position="297"/>
    </location>
    <ligand>
        <name>ATP</name>
        <dbReference type="ChEBI" id="CHEBI:30616"/>
    </ligand>
</feature>
<dbReference type="PANTHER" id="PTHR12272">
    <property type="entry name" value="DEADENYLATION COMPLEX SUBUNIT PAN3"/>
    <property type="match status" value="1"/>
</dbReference>
<dbReference type="HOGENOM" id="CLU_016423_0_1_1"/>
<dbReference type="FunFam" id="1.10.287.3700:FF:000001">
    <property type="entry name" value="PAN2-PAN3 deadenylation complex subunit PAN3"/>
    <property type="match status" value="1"/>
</dbReference>
<dbReference type="Gene3D" id="1.10.287.3700">
    <property type="match status" value="1"/>
</dbReference>
<evidence type="ECO:0000313" key="10">
    <source>
        <dbReference type="EMBL" id="SHO76167.1"/>
    </source>
</evidence>
<organism evidence="10 11">
    <name type="scientific">Malassezia sympodialis (strain ATCC 42132)</name>
    <name type="common">Atopic eczema-associated yeast</name>
    <dbReference type="NCBI Taxonomy" id="1230383"/>
    <lineage>
        <taxon>Eukaryota</taxon>
        <taxon>Fungi</taxon>
        <taxon>Dikarya</taxon>
        <taxon>Basidiomycota</taxon>
        <taxon>Ustilaginomycotina</taxon>
        <taxon>Malasseziomycetes</taxon>
        <taxon>Malasseziales</taxon>
        <taxon>Malasseziaceae</taxon>
        <taxon>Malassezia</taxon>
    </lineage>
</organism>
<evidence type="ECO:0000259" key="9">
    <source>
        <dbReference type="Pfam" id="PF18101"/>
    </source>
</evidence>
<proteinExistence type="inferred from homology"/>
<comment type="domain">
    <text evidence="7">The pseudokinase domain, the coiled-coil (CC), and C-terminal knob domain (CK) form a structural unit (PKC) that forms an extensive high-affinity interaction surface for PAN2.</text>
</comment>
<evidence type="ECO:0000256" key="8">
    <source>
        <dbReference type="SAM" id="MobiDB-lite"/>
    </source>
</evidence>
<keyword evidence="2 7" id="KW-0963">Cytoplasm</keyword>
<dbReference type="InterPro" id="IPR030844">
    <property type="entry name" value="PAN3"/>
</dbReference>
<dbReference type="VEuPathDB" id="FungiDB:MSYG_0502"/>
<evidence type="ECO:0000256" key="5">
    <source>
        <dbReference type="ARBA" id="ARBA00022840"/>
    </source>
</evidence>
<dbReference type="GO" id="GO:0005524">
    <property type="term" value="F:ATP binding"/>
    <property type="evidence" value="ECO:0007669"/>
    <property type="project" value="UniProtKB-UniRule"/>
</dbReference>
<dbReference type="GO" id="GO:0008143">
    <property type="term" value="F:poly(A) binding"/>
    <property type="evidence" value="ECO:0007669"/>
    <property type="project" value="TreeGrafter"/>
</dbReference>
<dbReference type="PANTHER" id="PTHR12272:SF11">
    <property type="entry name" value="PAN2-PAN3 DEADENYLATION COMPLEX SUBUNIT PAN3"/>
    <property type="match status" value="1"/>
</dbReference>
<evidence type="ECO:0000256" key="6">
    <source>
        <dbReference type="ARBA" id="ARBA00023054"/>
    </source>
</evidence>
<dbReference type="Proteomes" id="UP000186303">
    <property type="component" value="Chromosome 1"/>
</dbReference>
<feature type="binding site" evidence="7">
    <location>
        <begin position="356"/>
        <end position="357"/>
    </location>
    <ligand>
        <name>ATP</name>
        <dbReference type="ChEBI" id="CHEBI:30616"/>
    </ligand>
</feature>
<dbReference type="Pfam" id="PF18101">
    <property type="entry name" value="Pan3_CK"/>
    <property type="match status" value="1"/>
</dbReference>
<protein>
    <recommendedName>
        <fullName evidence="7">PAN2-PAN3 deadenylation complex subunit PAN3</fullName>
    </recommendedName>
    <alternativeName>
        <fullName evidence="7">PAB1P-dependent poly(A)-specific ribonuclease</fullName>
    </alternativeName>
    <alternativeName>
        <fullName evidence="7">Poly(A)-nuclease deadenylation complex subunit 3</fullName>
        <shortName evidence="7">PAN deadenylation complex subunit 3</shortName>
    </alternativeName>
</protein>
<feature type="region of interest" description="Knob domain" evidence="7">
    <location>
        <begin position="499"/>
        <end position="595"/>
    </location>
</feature>
<dbReference type="GO" id="GO:0006397">
    <property type="term" value="P:mRNA processing"/>
    <property type="evidence" value="ECO:0007669"/>
    <property type="project" value="UniProtKB-KW"/>
</dbReference>
<evidence type="ECO:0000256" key="7">
    <source>
        <dbReference type="HAMAP-Rule" id="MF_03181"/>
    </source>
</evidence>
<feature type="binding site" evidence="7">
    <location>
        <position position="241"/>
    </location>
    <ligand>
        <name>ATP</name>
        <dbReference type="ChEBI" id="CHEBI:30616"/>
    </ligand>
</feature>
<dbReference type="GO" id="GO:0031251">
    <property type="term" value="C:PAN complex"/>
    <property type="evidence" value="ECO:0007669"/>
    <property type="project" value="UniProtKB-UniRule"/>
</dbReference>
<dbReference type="KEGG" id="msym:MSY001_3508"/>
<dbReference type="InterPro" id="IPR011009">
    <property type="entry name" value="Kinase-like_dom_sf"/>
</dbReference>
<dbReference type="STRING" id="1230383.M5ESC1"/>
<comment type="domain">
    <text evidence="7">The N-terminal zinc finger binds to poly(A) RNA.</text>
</comment>
<dbReference type="GO" id="GO:0000289">
    <property type="term" value="P:nuclear-transcribed mRNA poly(A) tail shortening"/>
    <property type="evidence" value="ECO:0007669"/>
    <property type="project" value="UniProtKB-UniRule"/>
</dbReference>
<feature type="domain" description="Pan3 C-terminal knob" evidence="9">
    <location>
        <begin position="453"/>
        <end position="588"/>
    </location>
</feature>
<dbReference type="GO" id="GO:0000932">
    <property type="term" value="C:P-body"/>
    <property type="evidence" value="ECO:0007669"/>
    <property type="project" value="TreeGrafter"/>
</dbReference>
<dbReference type="AlphaFoldDB" id="M5ESC1"/>
<dbReference type="OMA" id="HPCSITL"/>
<dbReference type="SUPFAM" id="SSF56112">
    <property type="entry name" value="Protein kinase-like (PK-like)"/>
    <property type="match status" value="1"/>
</dbReference>
<keyword evidence="4 7" id="KW-0547">Nucleotide-binding</keyword>
<gene>
    <name evidence="7" type="primary">PAN3</name>
    <name evidence="10" type="ORF">MSYG_0502</name>
</gene>
<dbReference type="OrthoDB" id="204958at2759"/>
<dbReference type="InterPro" id="IPR041332">
    <property type="entry name" value="Pan3_CK"/>
</dbReference>
<dbReference type="RefSeq" id="XP_018741969.1">
    <property type="nucleotide sequence ID" value="XM_018885406.1"/>
</dbReference>
<dbReference type="Gene3D" id="1.10.510.10">
    <property type="entry name" value="Transferase(Phosphotransferase) domain 1"/>
    <property type="match status" value="1"/>
</dbReference>
<keyword evidence="11" id="KW-1185">Reference proteome</keyword>
<comment type="subcellular location">
    <subcellularLocation>
        <location evidence="1 7">Cytoplasm</location>
    </subcellularLocation>
</comment>
<comment type="caution">
    <text evidence="7">Lacks conserved residue(s) required for the propagation of feature annotation.</text>
</comment>
<feature type="coiled-coil region" evidence="7">
    <location>
        <begin position="460"/>
        <end position="498"/>
    </location>
</feature>
<dbReference type="Gene3D" id="1.20.5.5160">
    <property type="match status" value="1"/>
</dbReference>
<keyword evidence="3 7" id="KW-0507">mRNA processing</keyword>
<accession>M5ESC1</accession>
<comment type="domain">
    <text evidence="7">Contains a pseudokinase domain. The protein kinase domain is predicted to be catalytically inactive because some of the residues important for catalytic activity are substituted and it lacks the equivalent of the binding site for a peptide substrate. However, it has retained an ATP-binding site and ATP-binding is required for mRNA degradation, stimulating the activity of the PAN2 nuclease in vitro. The nucleotide-binding site is juxtaposed to the RNase active site of PAN2 in the complex and may actually bind nucleosides of a poly(A) RNA rather than ATP, feeding the poly(A)-tail to the active site of the deadenylase and thus increasing the efficiency with which this distributive enzyme degrades oligo(A) RNAs.</text>
</comment>
<keyword evidence="5 7" id="KW-0067">ATP-binding</keyword>
<comment type="similarity">
    <text evidence="7">Belongs to the protein kinase superfamily. PAN3 family.</text>
</comment>
<name>M5ESC1_MALS4</name>
<reference evidence="11" key="1">
    <citation type="journal article" date="2017" name="Nucleic Acids Res.">
        <title>Proteogenomics produces comprehensive and highly accurate protein-coding gene annotation in a complete genome assembly of Malassezia sympodialis.</title>
        <authorList>
            <person name="Zhu Y."/>
            <person name="Engstroem P.G."/>
            <person name="Tellgren-Roth C."/>
            <person name="Baudo C.D."/>
            <person name="Kennell J.C."/>
            <person name="Sun S."/>
            <person name="Billmyre R.B."/>
            <person name="Schroeder M.S."/>
            <person name="Andersson A."/>
            <person name="Holm T."/>
            <person name="Sigurgeirsson B."/>
            <person name="Wu G."/>
            <person name="Sankaranarayanan S.R."/>
            <person name="Siddharthan R."/>
            <person name="Sanyal K."/>
            <person name="Lundeberg J."/>
            <person name="Nystedt B."/>
            <person name="Boekhout T."/>
            <person name="Dawson T.L. Jr."/>
            <person name="Heitman J."/>
            <person name="Scheynius A."/>
            <person name="Lehtioe J."/>
        </authorList>
    </citation>
    <scope>NUCLEOTIDE SEQUENCE [LARGE SCALE GENOMIC DNA]</scope>
    <source>
        <strain evidence="11">ATCC 42132</strain>
    </source>
</reference>